<dbReference type="SMART" id="SM01142">
    <property type="entry name" value="DSHCT"/>
    <property type="match status" value="1"/>
</dbReference>
<dbReference type="Gene3D" id="1.10.3380.30">
    <property type="match status" value="1"/>
</dbReference>
<keyword evidence="2" id="KW-0378">Hydrolase</keyword>
<comment type="caution">
    <text evidence="6">The sequence shown here is derived from an EMBL/GenBank/DDBJ whole genome shotgun (WGS) entry which is preliminary data.</text>
</comment>
<feature type="domain" description="ATP-dependent RNA helicase Ski2/MTR4 C-terminal" evidence="5">
    <location>
        <begin position="296"/>
        <end position="377"/>
    </location>
</feature>
<accession>A0ABQ7BJS6</accession>
<dbReference type="Proteomes" id="UP000266723">
    <property type="component" value="Unassembled WGS sequence"/>
</dbReference>
<evidence type="ECO:0000256" key="3">
    <source>
        <dbReference type="ARBA" id="ARBA00022806"/>
    </source>
</evidence>
<dbReference type="Pfam" id="PF13234">
    <property type="entry name" value="MTR4_beta-barrel"/>
    <property type="match status" value="1"/>
</dbReference>
<protein>
    <recommendedName>
        <fullName evidence="5">ATP-dependent RNA helicase Ski2/MTR4 C-terminal domain-containing protein</fullName>
    </recommendedName>
</protein>
<evidence type="ECO:0000313" key="6">
    <source>
        <dbReference type="EMBL" id="KAF3532395.1"/>
    </source>
</evidence>
<organism evidence="6 7">
    <name type="scientific">Brassica cretica</name>
    <name type="common">Mustard</name>
    <dbReference type="NCBI Taxonomy" id="69181"/>
    <lineage>
        <taxon>Eukaryota</taxon>
        <taxon>Viridiplantae</taxon>
        <taxon>Streptophyta</taxon>
        <taxon>Embryophyta</taxon>
        <taxon>Tracheophyta</taxon>
        <taxon>Spermatophyta</taxon>
        <taxon>Magnoliopsida</taxon>
        <taxon>eudicotyledons</taxon>
        <taxon>Gunneridae</taxon>
        <taxon>Pentapetalae</taxon>
        <taxon>rosids</taxon>
        <taxon>malvids</taxon>
        <taxon>Brassicales</taxon>
        <taxon>Brassicaceae</taxon>
        <taxon>Brassiceae</taxon>
        <taxon>Brassica</taxon>
    </lineage>
</organism>
<dbReference type="InterPro" id="IPR012961">
    <property type="entry name" value="Ski2/MTR4_C"/>
</dbReference>
<dbReference type="InterPro" id="IPR027417">
    <property type="entry name" value="P-loop_NTPase"/>
</dbReference>
<dbReference type="InterPro" id="IPR025696">
    <property type="entry name" value="Beta-barrel_MTR4"/>
</dbReference>
<dbReference type="InterPro" id="IPR050699">
    <property type="entry name" value="RNA-DNA_Helicase"/>
</dbReference>
<dbReference type="PANTHER" id="PTHR12131">
    <property type="entry name" value="ATP-DEPENDENT RNA AND DNA HELICASE"/>
    <property type="match status" value="1"/>
</dbReference>
<evidence type="ECO:0000256" key="2">
    <source>
        <dbReference type="ARBA" id="ARBA00022801"/>
    </source>
</evidence>
<dbReference type="Pfam" id="PF21408">
    <property type="entry name" value="MTR4-like_stalk"/>
    <property type="match status" value="1"/>
</dbReference>
<sequence>MSGLPGRRGIDKRGICILMVDEKMEPAVAKSMLKGSANSLNSAFHLSYNMLLNQLRSEDGDPENLLRNSFFQFQADRAILDIEKQIKALQEERDSMVIEEEESLRNYYNLILHIEDQDAWGVIMKSNKVKSLSEDDDNRRPEDANYTVDVLTRCLVSRDGAGKKKIKPVPFKERGEPVVVSVPLSQHRENALKKVSELLSRHPDGIPLDPEVDMKIRSSSYKKTVRRLEALENLFEKHKIAKSPLIAQKLKVLHMKEELTAKIKSLKKTVRSSTALAFKDELKARKRVLRRLGYITSDNVAELKGKVACEISSAEELTLTELISLLSCFVWRERLPDAAKPREELYLLFIQLQDTARRDAEVQLDCKVFANPLFPYSSKKIWVHNCPF</sequence>
<dbReference type="Gene3D" id="2.40.30.300">
    <property type="match status" value="1"/>
</dbReference>
<keyword evidence="1" id="KW-0547">Nucleotide-binding</keyword>
<keyword evidence="4" id="KW-0067">ATP-binding</keyword>
<evidence type="ECO:0000256" key="1">
    <source>
        <dbReference type="ARBA" id="ARBA00022741"/>
    </source>
</evidence>
<keyword evidence="7" id="KW-1185">Reference proteome</keyword>
<dbReference type="EMBL" id="QGKV02001507">
    <property type="protein sequence ID" value="KAF3532395.1"/>
    <property type="molecule type" value="Genomic_DNA"/>
</dbReference>
<dbReference type="InterPro" id="IPR048392">
    <property type="entry name" value="MTR4-like_stalk"/>
</dbReference>
<proteinExistence type="predicted"/>
<evidence type="ECO:0000313" key="7">
    <source>
        <dbReference type="Proteomes" id="UP000266723"/>
    </source>
</evidence>
<reference evidence="6 7" key="1">
    <citation type="journal article" date="2020" name="BMC Genomics">
        <title>Intraspecific diversification of the crop wild relative Brassica cretica Lam. using demographic model selection.</title>
        <authorList>
            <person name="Kioukis A."/>
            <person name="Michalopoulou V.A."/>
            <person name="Briers L."/>
            <person name="Pirintsos S."/>
            <person name="Studholme D.J."/>
            <person name="Pavlidis P."/>
            <person name="Sarris P.F."/>
        </authorList>
    </citation>
    <scope>NUCLEOTIDE SEQUENCE [LARGE SCALE GENOMIC DNA]</scope>
    <source>
        <strain evidence="7">cv. PFS-1207/04</strain>
    </source>
</reference>
<evidence type="ECO:0000256" key="4">
    <source>
        <dbReference type="ARBA" id="ARBA00022840"/>
    </source>
</evidence>
<dbReference type="PANTHER" id="PTHR12131:SF25">
    <property type="entry name" value="DEXH-BOX ATP-DEPENDENT RNA HELICASE DEXH9"/>
    <property type="match status" value="1"/>
</dbReference>
<name>A0ABQ7BJS6_BRACR</name>
<dbReference type="Gene3D" id="3.40.50.300">
    <property type="entry name" value="P-loop containing nucleotide triphosphate hydrolases"/>
    <property type="match status" value="1"/>
</dbReference>
<evidence type="ECO:0000259" key="5">
    <source>
        <dbReference type="SMART" id="SM01142"/>
    </source>
</evidence>
<dbReference type="Gene3D" id="1.20.1500.20">
    <property type="match status" value="1"/>
</dbReference>
<gene>
    <name evidence="6" type="ORF">DY000_02041149</name>
</gene>
<keyword evidence="3" id="KW-0347">Helicase</keyword>